<dbReference type="FunFam" id="3.30.160.60:FF:000310">
    <property type="entry name" value="GLIS family zinc finger 2"/>
    <property type="match status" value="1"/>
</dbReference>
<feature type="domain" description="C2H2-type" evidence="13">
    <location>
        <begin position="331"/>
        <end position="362"/>
    </location>
</feature>
<dbReference type="GO" id="GO:0000981">
    <property type="term" value="F:DNA-binding transcription factor activity, RNA polymerase II-specific"/>
    <property type="evidence" value="ECO:0007669"/>
    <property type="project" value="TreeGrafter"/>
</dbReference>
<dbReference type="InterPro" id="IPR013087">
    <property type="entry name" value="Znf_C2H2_type"/>
</dbReference>
<accession>A0A6F9DEB4</accession>
<dbReference type="Gene3D" id="3.30.160.60">
    <property type="entry name" value="Classic Zinc Finger"/>
    <property type="match status" value="5"/>
</dbReference>
<evidence type="ECO:0000256" key="12">
    <source>
        <dbReference type="SAM" id="MobiDB-lite"/>
    </source>
</evidence>
<dbReference type="InterPro" id="IPR036236">
    <property type="entry name" value="Znf_C2H2_sf"/>
</dbReference>
<sequence>MDVCQVMDLSTKGQVAVVFLPVTRTEAASSKQVAATSSKTAPGRTLNCGTQTDSVITTCHCGTSTSTDVVQNKREKSSQKYNAHNLTDAQTVTTNRKRLSPFPGQSDEKRRNLEVKQKDEPLCLVNPPRNIVKILPMKRMKQEYQFPAPTAGWPGFYSPPVVPQNVLPIPGLVGADPRTLNHVTKTEPMSTFSAGKGSTDLHQNLVCRWFRCGAGFNCQDDLVTHVNSCHIDANKHSSAYVCMWDSCPRLGRTFNARYKMQIHMRIHTCEKPHACDKCGKKFSRLENLKIHHRSHTGERPFVCSFEGCSKKFSNSSDRFKHQRTHLIRKPYACKMPGCEKSYTDPSSLRKHVKSNGHNVKDLLLKSALHASHCQSELACAQHNGSFEAQTTWQTDKKL</sequence>
<keyword evidence="9" id="KW-0804">Transcription</keyword>
<dbReference type="FunFam" id="3.30.160.60:FF:000019">
    <property type="entry name" value="GLI family zinc finger 3"/>
    <property type="match status" value="1"/>
</dbReference>
<name>A0A6F9DEB4_9ASCI</name>
<comment type="similarity">
    <text evidence="2">Belongs to the GLI C2H2-type zinc-finger protein family.</text>
</comment>
<evidence type="ECO:0000256" key="4">
    <source>
        <dbReference type="ARBA" id="ARBA00022737"/>
    </source>
</evidence>
<dbReference type="GO" id="GO:0000978">
    <property type="term" value="F:RNA polymerase II cis-regulatory region sequence-specific DNA binding"/>
    <property type="evidence" value="ECO:0007669"/>
    <property type="project" value="TreeGrafter"/>
</dbReference>
<evidence type="ECO:0000256" key="2">
    <source>
        <dbReference type="ARBA" id="ARBA00010831"/>
    </source>
</evidence>
<protein>
    <submittedName>
        <fullName evidence="14">ZF(C2H2)-126 zinc finger protein</fullName>
    </submittedName>
</protein>
<dbReference type="SUPFAM" id="SSF57667">
    <property type="entry name" value="beta-beta-alpha zinc fingers"/>
    <property type="match status" value="3"/>
</dbReference>
<dbReference type="PROSITE" id="PS50157">
    <property type="entry name" value="ZINC_FINGER_C2H2_2"/>
    <property type="match status" value="4"/>
</dbReference>
<dbReference type="Pfam" id="PF23561">
    <property type="entry name" value="zf-C2H2_15"/>
    <property type="match status" value="1"/>
</dbReference>
<gene>
    <name evidence="14" type="primary">Glis2</name>
</gene>
<evidence type="ECO:0000313" key="14">
    <source>
        <dbReference type="EMBL" id="CAB3249331.1"/>
    </source>
</evidence>
<evidence type="ECO:0000256" key="9">
    <source>
        <dbReference type="ARBA" id="ARBA00023163"/>
    </source>
</evidence>
<evidence type="ECO:0000256" key="8">
    <source>
        <dbReference type="ARBA" id="ARBA00023125"/>
    </source>
</evidence>
<keyword evidence="7" id="KW-0805">Transcription regulation</keyword>
<evidence type="ECO:0000256" key="10">
    <source>
        <dbReference type="ARBA" id="ARBA00023242"/>
    </source>
</evidence>
<keyword evidence="6" id="KW-0862">Zinc</keyword>
<evidence type="ECO:0000259" key="13">
    <source>
        <dbReference type="PROSITE" id="PS50157"/>
    </source>
</evidence>
<feature type="domain" description="C2H2-type" evidence="13">
    <location>
        <begin position="245"/>
        <end position="272"/>
    </location>
</feature>
<keyword evidence="10" id="KW-0539">Nucleus</keyword>
<reference evidence="14" key="1">
    <citation type="submission" date="2020-04" db="EMBL/GenBank/DDBJ databases">
        <authorList>
            <person name="Neveu A P."/>
        </authorList>
    </citation>
    <scope>NUCLEOTIDE SEQUENCE</scope>
    <source>
        <tissue evidence="14">Whole embryo</tissue>
    </source>
</reference>
<keyword evidence="8" id="KW-0238">DNA-binding</keyword>
<evidence type="ECO:0000256" key="6">
    <source>
        <dbReference type="ARBA" id="ARBA00022833"/>
    </source>
</evidence>
<comment type="subcellular location">
    <subcellularLocation>
        <location evidence="1">Nucleus</location>
    </subcellularLocation>
</comment>
<dbReference type="InterPro" id="IPR043359">
    <property type="entry name" value="GLI-like"/>
</dbReference>
<dbReference type="PANTHER" id="PTHR45718">
    <property type="entry name" value="TRANSCRIPTIONAL ACTIVATOR CUBITUS INTERRUPTUS"/>
    <property type="match status" value="1"/>
</dbReference>
<evidence type="ECO:0000256" key="5">
    <source>
        <dbReference type="ARBA" id="ARBA00022771"/>
    </source>
</evidence>
<proteinExistence type="evidence at transcript level"/>
<dbReference type="PANTHER" id="PTHR45718:SF8">
    <property type="entry name" value="GLIS FAMILY ZINC FINGER 2"/>
    <property type="match status" value="1"/>
</dbReference>
<dbReference type="GO" id="GO:0005634">
    <property type="term" value="C:nucleus"/>
    <property type="evidence" value="ECO:0007669"/>
    <property type="project" value="UniProtKB-SubCell"/>
</dbReference>
<keyword evidence="4" id="KW-0677">Repeat</keyword>
<keyword evidence="3" id="KW-0479">Metal-binding</keyword>
<dbReference type="SMART" id="SM00355">
    <property type="entry name" value="ZnF_C2H2"/>
    <property type="match status" value="5"/>
</dbReference>
<feature type="region of interest" description="Disordered" evidence="12">
    <location>
        <begin position="92"/>
        <end position="113"/>
    </location>
</feature>
<evidence type="ECO:0000256" key="3">
    <source>
        <dbReference type="ARBA" id="ARBA00022723"/>
    </source>
</evidence>
<dbReference type="GO" id="GO:0008270">
    <property type="term" value="F:zinc ion binding"/>
    <property type="evidence" value="ECO:0007669"/>
    <property type="project" value="UniProtKB-KW"/>
</dbReference>
<evidence type="ECO:0000256" key="7">
    <source>
        <dbReference type="ARBA" id="ARBA00023015"/>
    </source>
</evidence>
<dbReference type="FunFam" id="3.30.160.60:FF:000359">
    <property type="entry name" value="GLIS family zinc finger 2"/>
    <property type="match status" value="1"/>
</dbReference>
<evidence type="ECO:0000256" key="11">
    <source>
        <dbReference type="PROSITE-ProRule" id="PRU00042"/>
    </source>
</evidence>
<evidence type="ECO:0000256" key="1">
    <source>
        <dbReference type="ARBA" id="ARBA00004123"/>
    </source>
</evidence>
<keyword evidence="5 11" id="KW-0863">Zinc-finger</keyword>
<dbReference type="InterPro" id="IPR056436">
    <property type="entry name" value="Znf-C2H2_ZIC1-5/GLI1-3-like"/>
</dbReference>
<dbReference type="EMBL" id="LR785456">
    <property type="protein sequence ID" value="CAB3249331.1"/>
    <property type="molecule type" value="mRNA"/>
</dbReference>
<dbReference type="PROSITE" id="PS00028">
    <property type="entry name" value="ZINC_FINGER_C2H2_1"/>
    <property type="match status" value="4"/>
</dbReference>
<feature type="domain" description="C2H2-type" evidence="13">
    <location>
        <begin position="273"/>
        <end position="300"/>
    </location>
</feature>
<dbReference type="Pfam" id="PF00096">
    <property type="entry name" value="zf-C2H2"/>
    <property type="match status" value="3"/>
</dbReference>
<organism evidence="14">
    <name type="scientific">Phallusia mammillata</name>
    <dbReference type="NCBI Taxonomy" id="59560"/>
    <lineage>
        <taxon>Eukaryota</taxon>
        <taxon>Metazoa</taxon>
        <taxon>Chordata</taxon>
        <taxon>Tunicata</taxon>
        <taxon>Ascidiacea</taxon>
        <taxon>Phlebobranchia</taxon>
        <taxon>Ascidiidae</taxon>
        <taxon>Phallusia</taxon>
    </lineage>
</organism>
<feature type="domain" description="C2H2-type" evidence="13">
    <location>
        <begin position="301"/>
        <end position="330"/>
    </location>
</feature>
<dbReference type="AlphaFoldDB" id="A0A6F9DEB4"/>